<feature type="domain" description="2Fe-2S ferredoxin-type" evidence="6">
    <location>
        <begin position="243"/>
        <end position="336"/>
    </location>
</feature>
<dbReference type="Gene3D" id="3.30.70.1230">
    <property type="entry name" value="Nucleotide cyclase"/>
    <property type="match status" value="1"/>
</dbReference>
<organism evidence="7 8">
    <name type="scientific">Hohaiivirga grylli</name>
    <dbReference type="NCBI Taxonomy" id="3133970"/>
    <lineage>
        <taxon>Bacteria</taxon>
        <taxon>Pseudomonadati</taxon>
        <taxon>Pseudomonadota</taxon>
        <taxon>Alphaproteobacteria</taxon>
        <taxon>Hyphomicrobiales</taxon>
        <taxon>Methylobacteriaceae</taxon>
        <taxon>Hohaiivirga</taxon>
    </lineage>
</organism>
<evidence type="ECO:0000256" key="4">
    <source>
        <dbReference type="SAM" id="Phobius"/>
    </source>
</evidence>
<keyword evidence="3 4" id="KW-0472">Membrane</keyword>
<sequence length="543" mass="60105">MRYQWWTPEFWRMVSGLILFSFALTHFLNHALGLISLDVMMYVQDWRRGFWRSWPGTFLLAGAFLTHISLALWKIAKRRTWRMPVVEAVQIISGLAIPIMGAGHVFNTRVVHSLYGFDDNYAVILNAIKMGAGWKQSIFLIVVWVHSTIGLNHWLRSKVSYPNWSPVFWTLSLLIPSLALSGWVEGARQVSYGMTEQQILSPQMATAKEAMYNTAHLTIWVIFGAFVLMILFARLLDWIKAGPVISFADGSKVQAPAGATLLEISRLGKTSFAAVCGGRGRCTTCRCLITSGAETLPAPTGAELAALERMDHPENIRLACQIKPVQPLSVRPLMPVRKAERPASEFDAMRWGVEQRITVMFVDLRGFTSLAERLYPFDSIFLLNRFFEVMAAQVERHNGIVDKYLGDGFMALFGMRGSMGNGSKNAILAAQGMLAALEQTNEEFRMAIGESLRMGIGVHTGRAVLGRVGDLKSGAMTALGDSVNVAARLENLNKEFNSELIVSDSALSSSGLPLDGWEHQEVELRGRDSVITIYIARASAAGA</sequence>
<reference evidence="7 8" key="1">
    <citation type="submission" date="2024-04" db="EMBL/GenBank/DDBJ databases">
        <title>A novel species isolated from cricket.</title>
        <authorList>
            <person name="Wang H.-C."/>
        </authorList>
    </citation>
    <scope>NUCLEOTIDE SEQUENCE [LARGE SCALE GENOMIC DNA]</scope>
    <source>
        <strain evidence="7 8">WL0021</strain>
    </source>
</reference>
<evidence type="ECO:0000259" key="6">
    <source>
        <dbReference type="PROSITE" id="PS51085"/>
    </source>
</evidence>
<dbReference type="Pfam" id="PF00111">
    <property type="entry name" value="Fer2"/>
    <property type="match status" value="1"/>
</dbReference>
<evidence type="ECO:0000313" key="7">
    <source>
        <dbReference type="EMBL" id="MEN3930007.1"/>
    </source>
</evidence>
<dbReference type="SUPFAM" id="SSF81343">
    <property type="entry name" value="Fumarate reductase respiratory complex transmembrane subunits"/>
    <property type="match status" value="1"/>
</dbReference>
<accession>A0ABV0BJM2</accession>
<dbReference type="Gene3D" id="3.10.20.30">
    <property type="match status" value="1"/>
</dbReference>
<evidence type="ECO:0000256" key="3">
    <source>
        <dbReference type="ARBA" id="ARBA00023136"/>
    </source>
</evidence>
<keyword evidence="8" id="KW-1185">Reference proteome</keyword>
<protein>
    <submittedName>
        <fullName evidence="7">Adenylate/guanylate cyclase domain-containing protein</fullName>
    </submittedName>
</protein>
<dbReference type="PANTHER" id="PTHR43081">
    <property type="entry name" value="ADENYLATE CYCLASE, TERMINAL-DIFFERENTIATION SPECIFIC-RELATED"/>
    <property type="match status" value="1"/>
</dbReference>
<keyword evidence="2" id="KW-1003">Cell membrane</keyword>
<dbReference type="InterPro" id="IPR050697">
    <property type="entry name" value="Adenylyl/Guanylyl_Cyclase_3/4"/>
</dbReference>
<evidence type="ECO:0000259" key="5">
    <source>
        <dbReference type="PROSITE" id="PS50125"/>
    </source>
</evidence>
<dbReference type="InterPro" id="IPR034804">
    <property type="entry name" value="SQR/QFR_C/D"/>
</dbReference>
<comment type="caution">
    <text evidence="7">The sequence shown here is derived from an EMBL/GenBank/DDBJ whole genome shotgun (WGS) entry which is preliminary data.</text>
</comment>
<feature type="transmembrane region" description="Helical" evidence="4">
    <location>
        <begin position="57"/>
        <end position="76"/>
    </location>
</feature>
<dbReference type="SMART" id="SM00044">
    <property type="entry name" value="CYCc"/>
    <property type="match status" value="1"/>
</dbReference>
<evidence type="ECO:0000256" key="1">
    <source>
        <dbReference type="ARBA" id="ARBA00004651"/>
    </source>
</evidence>
<dbReference type="InterPro" id="IPR001041">
    <property type="entry name" value="2Fe-2S_ferredoxin-type"/>
</dbReference>
<dbReference type="Pfam" id="PF00211">
    <property type="entry name" value="Guanylate_cyc"/>
    <property type="match status" value="1"/>
</dbReference>
<feature type="transmembrane region" description="Helical" evidence="4">
    <location>
        <begin position="137"/>
        <end position="155"/>
    </location>
</feature>
<dbReference type="SUPFAM" id="SSF54292">
    <property type="entry name" value="2Fe-2S ferredoxin-like"/>
    <property type="match status" value="1"/>
</dbReference>
<dbReference type="InterPro" id="IPR012675">
    <property type="entry name" value="Beta-grasp_dom_sf"/>
</dbReference>
<dbReference type="RefSeq" id="WP_346335984.1">
    <property type="nucleotide sequence ID" value="NZ_JBBYXI010000001.1"/>
</dbReference>
<dbReference type="CDD" id="cd00207">
    <property type="entry name" value="fer2"/>
    <property type="match status" value="1"/>
</dbReference>
<name>A0ABV0BJM2_9HYPH</name>
<dbReference type="CDD" id="cd07302">
    <property type="entry name" value="CHD"/>
    <property type="match status" value="1"/>
</dbReference>
<comment type="subcellular location">
    <subcellularLocation>
        <location evidence="1">Cell membrane</location>
        <topology evidence="1">Multi-pass membrane protein</topology>
    </subcellularLocation>
</comment>
<evidence type="ECO:0000313" key="8">
    <source>
        <dbReference type="Proteomes" id="UP001418637"/>
    </source>
</evidence>
<proteinExistence type="predicted"/>
<feature type="transmembrane region" description="Helical" evidence="4">
    <location>
        <begin position="217"/>
        <end position="236"/>
    </location>
</feature>
<dbReference type="InterPro" id="IPR029787">
    <property type="entry name" value="Nucleotide_cyclase"/>
</dbReference>
<feature type="domain" description="Guanylate cyclase" evidence="5">
    <location>
        <begin position="358"/>
        <end position="490"/>
    </location>
</feature>
<dbReference type="Proteomes" id="UP001418637">
    <property type="component" value="Unassembled WGS sequence"/>
</dbReference>
<keyword evidence="4" id="KW-0812">Transmembrane</keyword>
<evidence type="ECO:0000256" key="2">
    <source>
        <dbReference type="ARBA" id="ARBA00022475"/>
    </source>
</evidence>
<dbReference type="EMBL" id="JBBYXI010000001">
    <property type="protein sequence ID" value="MEN3930007.1"/>
    <property type="molecule type" value="Genomic_DNA"/>
</dbReference>
<dbReference type="SUPFAM" id="SSF55073">
    <property type="entry name" value="Nucleotide cyclase"/>
    <property type="match status" value="1"/>
</dbReference>
<dbReference type="PROSITE" id="PS51085">
    <property type="entry name" value="2FE2S_FER_2"/>
    <property type="match status" value="1"/>
</dbReference>
<feature type="transmembrane region" description="Helical" evidence="4">
    <location>
        <begin position="167"/>
        <end position="184"/>
    </location>
</feature>
<keyword evidence="4" id="KW-1133">Transmembrane helix</keyword>
<gene>
    <name evidence="7" type="ORF">WJT86_02895</name>
</gene>
<dbReference type="PROSITE" id="PS50125">
    <property type="entry name" value="GUANYLATE_CYCLASE_2"/>
    <property type="match status" value="1"/>
</dbReference>
<dbReference type="InterPro" id="IPR036010">
    <property type="entry name" value="2Fe-2S_ferredoxin-like_sf"/>
</dbReference>
<dbReference type="InterPro" id="IPR001054">
    <property type="entry name" value="A/G_cyclase"/>
</dbReference>
<dbReference type="PANTHER" id="PTHR43081:SF17">
    <property type="entry name" value="BLL5647 PROTEIN"/>
    <property type="match status" value="1"/>
</dbReference>